<dbReference type="PANTHER" id="PTHR22893">
    <property type="entry name" value="NADH OXIDOREDUCTASE-RELATED"/>
    <property type="match status" value="1"/>
</dbReference>
<reference evidence="2 3" key="1">
    <citation type="submission" date="2014-11" db="EMBL/GenBank/DDBJ databases">
        <title>Mycobacterium setense Manresensis Genome.</title>
        <authorList>
            <person name="Rech G."/>
            <person name="Sumoy L."/>
        </authorList>
    </citation>
    <scope>NUCLEOTIDE SEQUENCE [LARGE SCALE GENOMIC DNA]</scope>
    <source>
        <strain evidence="2 3">Manresensis</strain>
    </source>
</reference>
<keyword evidence="3" id="KW-1185">Reference proteome</keyword>
<evidence type="ECO:0000313" key="2">
    <source>
        <dbReference type="EMBL" id="KHO26589.1"/>
    </source>
</evidence>
<proteinExistence type="predicted"/>
<sequence>MSITPDSTLFQPTSLGSIELANKLIMAPMTRSRALPDGGISDAQVEYYAQRASAGLIIGEATQVSPVGGGAYLSTPGIYTDGHEAGWKRVADAVHARGGKFVVQLWHVGRHAHAAINGIGAVAPSAIQTDITTHIGPEGRSRVGLPHALTVQEIHATQQDFANAAQRAIRAGADGVEIHAAGSYLPQQFLAENANRRTDEYGGSPSNRARFVIELVEAVTAAVGADRVGIKISPGIAIGELNETAPWTTYDALFKAIAPLNLAYLHAMYDIGDSYVDELRASWPTSFILGSGFHRPVTEADYEDAIEHGRIDAAVIGRNFLANPDLVDRLRHGADLNEPRPEHFYSGGTIGYIDYPTIAA</sequence>
<organism evidence="2 3">
    <name type="scientific">Mycolicibacterium setense</name>
    <dbReference type="NCBI Taxonomy" id="431269"/>
    <lineage>
        <taxon>Bacteria</taxon>
        <taxon>Bacillati</taxon>
        <taxon>Actinomycetota</taxon>
        <taxon>Actinomycetes</taxon>
        <taxon>Mycobacteriales</taxon>
        <taxon>Mycobacteriaceae</taxon>
        <taxon>Mycolicibacterium</taxon>
    </lineage>
</organism>
<feature type="domain" description="NADH:flavin oxidoreductase/NADH oxidase N-terminal" evidence="1">
    <location>
        <begin position="9"/>
        <end position="336"/>
    </location>
</feature>
<dbReference type="PANTHER" id="PTHR22893:SF91">
    <property type="entry name" value="NADPH DEHYDROGENASE 2-RELATED"/>
    <property type="match status" value="1"/>
</dbReference>
<dbReference type="EMBL" id="JTLZ01000005">
    <property type="protein sequence ID" value="KHO26589.1"/>
    <property type="molecule type" value="Genomic_DNA"/>
</dbReference>
<protein>
    <recommendedName>
        <fullName evidence="1">NADH:flavin oxidoreductase/NADH oxidase N-terminal domain-containing protein</fullName>
    </recommendedName>
</protein>
<comment type="caution">
    <text evidence="2">The sequence shown here is derived from an EMBL/GenBank/DDBJ whole genome shotgun (WGS) entry which is preliminary data.</text>
</comment>
<dbReference type="InterPro" id="IPR013785">
    <property type="entry name" value="Aldolase_TIM"/>
</dbReference>
<accession>A0ABR4YWU2</accession>
<dbReference type="Gene3D" id="3.20.20.70">
    <property type="entry name" value="Aldolase class I"/>
    <property type="match status" value="1"/>
</dbReference>
<dbReference type="InterPro" id="IPR001155">
    <property type="entry name" value="OxRdtase_FMN_N"/>
</dbReference>
<dbReference type="SUPFAM" id="SSF51395">
    <property type="entry name" value="FMN-linked oxidoreductases"/>
    <property type="match status" value="1"/>
</dbReference>
<name>A0ABR4YWU2_9MYCO</name>
<dbReference type="Proteomes" id="UP000031004">
    <property type="component" value="Unassembled WGS sequence"/>
</dbReference>
<dbReference type="InterPro" id="IPR045247">
    <property type="entry name" value="Oye-like"/>
</dbReference>
<dbReference type="RefSeq" id="WP_039320138.1">
    <property type="nucleotide sequence ID" value="NZ_JTLZ01000005.1"/>
</dbReference>
<gene>
    <name evidence="2" type="ORF">QQ44_13115</name>
</gene>
<dbReference type="Pfam" id="PF00724">
    <property type="entry name" value="Oxidored_FMN"/>
    <property type="match status" value="1"/>
</dbReference>
<evidence type="ECO:0000313" key="3">
    <source>
        <dbReference type="Proteomes" id="UP000031004"/>
    </source>
</evidence>
<dbReference type="CDD" id="cd02933">
    <property type="entry name" value="OYE_like_FMN"/>
    <property type="match status" value="1"/>
</dbReference>
<evidence type="ECO:0000259" key="1">
    <source>
        <dbReference type="Pfam" id="PF00724"/>
    </source>
</evidence>